<name>A0A5B1BJU4_MYCSI</name>
<accession>A0A5B1BJU4</accession>
<keyword evidence="1" id="KW-1133">Transmembrane helix</keyword>
<feature type="transmembrane region" description="Helical" evidence="1">
    <location>
        <begin position="74"/>
        <end position="94"/>
    </location>
</feature>
<feature type="transmembrane region" description="Helical" evidence="1">
    <location>
        <begin position="6"/>
        <end position="29"/>
    </location>
</feature>
<dbReference type="RefSeq" id="WP_149655854.1">
    <property type="nucleotide sequence ID" value="NZ_VTZN01000178.1"/>
</dbReference>
<keyword evidence="3" id="KW-1185">Reference proteome</keyword>
<dbReference type="EMBL" id="VTZN01000178">
    <property type="protein sequence ID" value="KAA1248281.1"/>
    <property type="molecule type" value="Genomic_DNA"/>
</dbReference>
<comment type="caution">
    <text evidence="2">The sequence shown here is derived from an EMBL/GenBank/DDBJ whole genome shotgun (WGS) entry which is preliminary data.</text>
</comment>
<gene>
    <name evidence="2" type="ORF">F0Q45_21480</name>
</gene>
<feature type="transmembrane region" description="Helical" evidence="1">
    <location>
        <begin position="106"/>
        <end position="123"/>
    </location>
</feature>
<keyword evidence="1" id="KW-0472">Membrane</keyword>
<evidence type="ECO:0000313" key="3">
    <source>
        <dbReference type="Proteomes" id="UP000324701"/>
    </source>
</evidence>
<dbReference type="OrthoDB" id="572373at2"/>
<dbReference type="Pfam" id="PF14325">
    <property type="entry name" value="DUF4383"/>
    <property type="match status" value="1"/>
</dbReference>
<sequence>MTRNQLFAYASAVIYLAAGVIGFAVTGFADFTGHHHAKIVILAVNPLHNVVHLVLGLIWLGAGLIPSITRKVNVALGIGLLGAFALGVSGLAGLVNIHSVGEPDNYLHLIYGALSIFVGWKLADTHNPARPSGSLISSSR</sequence>
<proteinExistence type="predicted"/>
<evidence type="ECO:0000313" key="2">
    <source>
        <dbReference type="EMBL" id="KAA1248281.1"/>
    </source>
</evidence>
<dbReference type="AlphaFoldDB" id="A0A5B1BJU4"/>
<reference evidence="2 3" key="1">
    <citation type="submission" date="2019-09" db="EMBL/GenBank/DDBJ databases">
        <title>Report of infection by Mycobacterium simiae a patient suffering from pulmonary tuberculosis.</title>
        <authorList>
            <person name="Mohanty P.S."/>
            <person name="Bansal A.K."/>
            <person name="Singh H."/>
            <person name="Sharma S."/>
            <person name="Patil S.A."/>
            <person name="Upadhaya P."/>
            <person name="Singh P.K."/>
            <person name="Kumar D."/>
            <person name="Kumar S."/>
            <person name="Singh R.K."/>
            <person name="Chaudhary B."/>
        </authorList>
    </citation>
    <scope>NUCLEOTIDE SEQUENCE [LARGE SCALE GENOMIC DNA]</scope>
    <source>
        <strain evidence="2 3">JAL-560-SIM</strain>
    </source>
</reference>
<keyword evidence="1" id="KW-0812">Transmembrane</keyword>
<feature type="transmembrane region" description="Helical" evidence="1">
    <location>
        <begin position="50"/>
        <end position="68"/>
    </location>
</feature>
<evidence type="ECO:0000256" key="1">
    <source>
        <dbReference type="SAM" id="Phobius"/>
    </source>
</evidence>
<dbReference type="Proteomes" id="UP000324701">
    <property type="component" value="Unassembled WGS sequence"/>
</dbReference>
<protein>
    <submittedName>
        <fullName evidence="2">DUF4383 domain-containing protein</fullName>
    </submittedName>
</protein>
<organism evidence="2 3">
    <name type="scientific">Mycobacterium simiae</name>
    <name type="common">Mycobacterium habana</name>
    <dbReference type="NCBI Taxonomy" id="1784"/>
    <lineage>
        <taxon>Bacteria</taxon>
        <taxon>Bacillati</taxon>
        <taxon>Actinomycetota</taxon>
        <taxon>Actinomycetes</taxon>
        <taxon>Mycobacteriales</taxon>
        <taxon>Mycobacteriaceae</taxon>
        <taxon>Mycobacterium</taxon>
        <taxon>Mycobacterium simiae complex</taxon>
    </lineage>
</organism>